<dbReference type="EMBL" id="MN990731">
    <property type="protein sequence ID" value="QIM10625.1"/>
    <property type="molecule type" value="Genomic_DNA"/>
</dbReference>
<protein>
    <submittedName>
        <fullName evidence="1">Uncharacterized protein</fullName>
    </submittedName>
</protein>
<gene>
    <name evidence="1" type="ORF">PlAlph_5170</name>
</gene>
<proteinExistence type="predicted"/>
<sequence length="175" mass="19804">MVELSPFLFDNFVEGGDAPVLDLAVNRRADSAMCKEYETLLSDINARLKILLSDQSRQNLRFIKMVLAEIAPSLAEKYGDEAVKDYLSRRFPELNGHKNLDISLHPDNVEHIRALLERLAAKNAYEGRINLRSDGRLSRSECRIAWEGGEEEFSTTQILDKIREQLNGVIADDGN</sequence>
<reference evidence="1" key="1">
    <citation type="journal article" date="2020" name="J. ISSAAS">
        <title>Lactobacilli and other gastrointestinal microbiota of Peromyscus leucopus, reservoir host for agents of Lyme disease and other zoonoses in North America.</title>
        <authorList>
            <person name="Milovic A."/>
            <person name="Bassam K."/>
            <person name="Shao H."/>
            <person name="Chatzistamou I."/>
            <person name="Tufts D.M."/>
            <person name="Diuk-Wasser M."/>
            <person name="Barbour A.G."/>
        </authorList>
    </citation>
    <scope>NUCLEOTIDE SEQUENCE</scope>
    <source>
        <strain evidence="1">LL90</strain>
    </source>
</reference>
<organism evidence="1">
    <name type="scientific">uncultured Alphaproteobacteria bacterium</name>
    <dbReference type="NCBI Taxonomy" id="91750"/>
    <lineage>
        <taxon>Bacteria</taxon>
        <taxon>Pseudomonadati</taxon>
        <taxon>Pseudomonadota</taxon>
        <taxon>Alphaproteobacteria</taxon>
        <taxon>environmental samples</taxon>
    </lineage>
</organism>
<dbReference type="AlphaFoldDB" id="A0A6G8F2T4"/>
<evidence type="ECO:0000313" key="1">
    <source>
        <dbReference type="EMBL" id="QIM10625.1"/>
    </source>
</evidence>
<name>A0A6G8F2T4_9PROT</name>
<accession>A0A6G8F2T4</accession>